<dbReference type="PANTHER" id="PTHR23112">
    <property type="entry name" value="G PROTEIN-COUPLED RECEPTOR 157-RELATED"/>
    <property type="match status" value="1"/>
</dbReference>
<feature type="transmembrane region" description="Helical" evidence="5">
    <location>
        <begin position="127"/>
        <end position="149"/>
    </location>
</feature>
<evidence type="ECO:0000256" key="1">
    <source>
        <dbReference type="ARBA" id="ARBA00004141"/>
    </source>
</evidence>
<proteinExistence type="predicted"/>
<gene>
    <name evidence="6" type="ORF">GALMADRAFT_248909</name>
</gene>
<feature type="transmembrane region" description="Helical" evidence="5">
    <location>
        <begin position="273"/>
        <end position="296"/>
    </location>
</feature>
<dbReference type="GO" id="GO:0004930">
    <property type="term" value="F:G protein-coupled receptor activity"/>
    <property type="evidence" value="ECO:0007669"/>
    <property type="project" value="TreeGrafter"/>
</dbReference>
<accession>A0A067T555</accession>
<organism evidence="6 7">
    <name type="scientific">Galerina marginata (strain CBS 339.88)</name>
    <dbReference type="NCBI Taxonomy" id="685588"/>
    <lineage>
        <taxon>Eukaryota</taxon>
        <taxon>Fungi</taxon>
        <taxon>Dikarya</taxon>
        <taxon>Basidiomycota</taxon>
        <taxon>Agaricomycotina</taxon>
        <taxon>Agaricomycetes</taxon>
        <taxon>Agaricomycetidae</taxon>
        <taxon>Agaricales</taxon>
        <taxon>Agaricineae</taxon>
        <taxon>Strophariaceae</taxon>
        <taxon>Galerina</taxon>
    </lineage>
</organism>
<keyword evidence="7" id="KW-1185">Reference proteome</keyword>
<feature type="transmembrane region" description="Helical" evidence="5">
    <location>
        <begin position="40"/>
        <end position="64"/>
    </location>
</feature>
<feature type="transmembrane region" description="Helical" evidence="5">
    <location>
        <begin position="161"/>
        <end position="180"/>
    </location>
</feature>
<comment type="subcellular location">
    <subcellularLocation>
        <location evidence="1">Membrane</location>
        <topology evidence="1">Multi-pass membrane protein</topology>
    </subcellularLocation>
</comment>
<protein>
    <submittedName>
        <fullName evidence="6">Uncharacterized protein</fullName>
    </submittedName>
</protein>
<dbReference type="Proteomes" id="UP000027222">
    <property type="component" value="Unassembled WGS sequence"/>
</dbReference>
<feature type="transmembrane region" description="Helical" evidence="5">
    <location>
        <begin position="308"/>
        <end position="332"/>
    </location>
</feature>
<dbReference type="Gene3D" id="1.20.1070.10">
    <property type="entry name" value="Rhodopsin 7-helix transmembrane proteins"/>
    <property type="match status" value="1"/>
</dbReference>
<dbReference type="PANTHER" id="PTHR23112:SF37">
    <property type="entry name" value="G PROTEIN-COUPLED RECEPTOR GPR1"/>
    <property type="match status" value="1"/>
</dbReference>
<dbReference type="AlphaFoldDB" id="A0A067T555"/>
<keyword evidence="2 5" id="KW-0812">Transmembrane</keyword>
<dbReference type="GO" id="GO:0007189">
    <property type="term" value="P:adenylate cyclase-activating G protein-coupled receptor signaling pathway"/>
    <property type="evidence" value="ECO:0007669"/>
    <property type="project" value="TreeGrafter"/>
</dbReference>
<keyword evidence="3 5" id="KW-1133">Transmembrane helix</keyword>
<reference evidence="7" key="1">
    <citation type="journal article" date="2014" name="Proc. Natl. Acad. Sci. U.S.A.">
        <title>Extensive sampling of basidiomycete genomes demonstrates inadequacy of the white-rot/brown-rot paradigm for wood decay fungi.</title>
        <authorList>
            <person name="Riley R."/>
            <person name="Salamov A.A."/>
            <person name="Brown D.W."/>
            <person name="Nagy L.G."/>
            <person name="Floudas D."/>
            <person name="Held B.W."/>
            <person name="Levasseur A."/>
            <person name="Lombard V."/>
            <person name="Morin E."/>
            <person name="Otillar R."/>
            <person name="Lindquist E.A."/>
            <person name="Sun H."/>
            <person name="LaButti K.M."/>
            <person name="Schmutz J."/>
            <person name="Jabbour D."/>
            <person name="Luo H."/>
            <person name="Baker S.E."/>
            <person name="Pisabarro A.G."/>
            <person name="Walton J.D."/>
            <person name="Blanchette R.A."/>
            <person name="Henrissat B."/>
            <person name="Martin F."/>
            <person name="Cullen D."/>
            <person name="Hibbett D.S."/>
            <person name="Grigoriev I.V."/>
        </authorList>
    </citation>
    <scope>NUCLEOTIDE SEQUENCE [LARGE SCALE GENOMIC DNA]</scope>
    <source>
        <strain evidence="7">CBS 339.88</strain>
    </source>
</reference>
<feature type="transmembrane region" description="Helical" evidence="5">
    <location>
        <begin position="212"/>
        <end position="231"/>
    </location>
</feature>
<evidence type="ECO:0000313" key="7">
    <source>
        <dbReference type="Proteomes" id="UP000027222"/>
    </source>
</evidence>
<dbReference type="SUPFAM" id="SSF81321">
    <property type="entry name" value="Family A G protein-coupled receptor-like"/>
    <property type="match status" value="1"/>
</dbReference>
<dbReference type="GO" id="GO:0005886">
    <property type="term" value="C:plasma membrane"/>
    <property type="evidence" value="ECO:0007669"/>
    <property type="project" value="TreeGrafter"/>
</dbReference>
<name>A0A067T555_GALM3</name>
<dbReference type="EMBL" id="KL142381">
    <property type="protein sequence ID" value="KDR75049.1"/>
    <property type="molecule type" value="Genomic_DNA"/>
</dbReference>
<evidence type="ECO:0000256" key="4">
    <source>
        <dbReference type="ARBA" id="ARBA00023136"/>
    </source>
</evidence>
<evidence type="ECO:0000313" key="6">
    <source>
        <dbReference type="EMBL" id="KDR75049.1"/>
    </source>
</evidence>
<keyword evidence="4 5" id="KW-0472">Membrane</keyword>
<evidence type="ECO:0000256" key="3">
    <source>
        <dbReference type="ARBA" id="ARBA00022989"/>
    </source>
</evidence>
<dbReference type="HOGENOM" id="CLU_027149_0_1_1"/>
<sequence>MAANSSLSNGIICTPDQYERSKTDDSIHCLTRGESINLTIIALVNLISLVAVSYVFVIMLRNLVWRIRHVSQEKWRVFHQPMDLLMFSLFSADVLQAIGAVMDIKWIQDGKVESGNFCNAQGITKQIGETGVAMTTLAITVYTFLGIWTGKGIKSIWITRAVIFLGWLFILLMVVIGTTVKRGPGKHYESPTPYWCWISKDYLQMRIWGEYFWFWITLTLSIVTYVALYLWSRGNIIIDNHIDNHSWWKFKFTFRKASLNADPGQRGIRHQSWVMLVYPLVYCVSILPLSIVRWIGFIQERNGGTSRISSTATAVVSTIFGLSGVCNVMLFLTTRPESVLFGKYYEGDNELGMLPSR</sequence>
<dbReference type="STRING" id="685588.A0A067T555"/>
<feature type="transmembrane region" description="Helical" evidence="5">
    <location>
        <begin position="84"/>
        <end position="107"/>
    </location>
</feature>
<dbReference type="OrthoDB" id="100006at2759"/>
<evidence type="ECO:0000256" key="5">
    <source>
        <dbReference type="SAM" id="Phobius"/>
    </source>
</evidence>
<evidence type="ECO:0000256" key="2">
    <source>
        <dbReference type="ARBA" id="ARBA00022692"/>
    </source>
</evidence>